<evidence type="ECO:0000313" key="3">
    <source>
        <dbReference type="EMBL" id="GAT35394.1"/>
    </source>
</evidence>
<dbReference type="EMBL" id="BDCO01000003">
    <property type="protein sequence ID" value="GAT35394.1"/>
    <property type="molecule type" value="Genomic_DNA"/>
</dbReference>
<organism evidence="3 4">
    <name type="scientific">Terrimicrobium sacchariphilum</name>
    <dbReference type="NCBI Taxonomy" id="690879"/>
    <lineage>
        <taxon>Bacteria</taxon>
        <taxon>Pseudomonadati</taxon>
        <taxon>Verrucomicrobiota</taxon>
        <taxon>Terrimicrobiia</taxon>
        <taxon>Terrimicrobiales</taxon>
        <taxon>Terrimicrobiaceae</taxon>
        <taxon>Terrimicrobium</taxon>
    </lineage>
</organism>
<feature type="compositionally biased region" description="Low complexity" evidence="2">
    <location>
        <begin position="184"/>
        <end position="203"/>
    </location>
</feature>
<name>A0A146GFH7_TERSA</name>
<evidence type="ECO:0000256" key="2">
    <source>
        <dbReference type="SAM" id="MobiDB-lite"/>
    </source>
</evidence>
<dbReference type="AlphaFoldDB" id="A0A146GFH7"/>
<dbReference type="OrthoDB" id="185620at2"/>
<dbReference type="InterPro" id="IPR048049">
    <property type="entry name" value="Amuc_1100-like"/>
</dbReference>
<evidence type="ECO:0000256" key="1">
    <source>
        <dbReference type="SAM" id="Coils"/>
    </source>
</evidence>
<reference evidence="4" key="1">
    <citation type="journal article" date="2017" name="Genome Announc.">
        <title>Draft Genome Sequence of Terrimicrobium sacchariphilum NM-5T, a Facultative Anaerobic Soil Bacterium of the Class Spartobacteria.</title>
        <authorList>
            <person name="Qiu Y.L."/>
            <person name="Tourlousse D.M."/>
            <person name="Matsuura N."/>
            <person name="Ohashi A."/>
            <person name="Sekiguchi Y."/>
        </authorList>
    </citation>
    <scope>NUCLEOTIDE SEQUENCE [LARGE SCALE GENOMIC DNA]</scope>
    <source>
        <strain evidence="4">NM-5</strain>
    </source>
</reference>
<keyword evidence="1" id="KW-0175">Coiled coil</keyword>
<protein>
    <submittedName>
        <fullName evidence="3">Uncharacterized protein</fullName>
    </submittedName>
</protein>
<feature type="region of interest" description="Disordered" evidence="2">
    <location>
        <begin position="184"/>
        <end position="204"/>
    </location>
</feature>
<feature type="coiled-coil region" evidence="1">
    <location>
        <begin position="35"/>
        <end position="84"/>
    </location>
</feature>
<accession>A0A146GFH7</accession>
<dbReference type="RefSeq" id="WP_075081208.1">
    <property type="nucleotide sequence ID" value="NZ_BDCO01000003.1"/>
</dbReference>
<dbReference type="InParanoid" id="A0A146GFH7"/>
<dbReference type="Proteomes" id="UP000076023">
    <property type="component" value="Unassembled WGS sequence"/>
</dbReference>
<dbReference type="NCBIfam" id="NF038287">
    <property type="entry name" value="Amuc_1100_fam"/>
    <property type="match status" value="1"/>
</dbReference>
<gene>
    <name evidence="3" type="ORF">TSACC_3459</name>
</gene>
<keyword evidence="4" id="KW-1185">Reference proteome</keyword>
<proteinExistence type="predicted"/>
<evidence type="ECO:0000313" key="4">
    <source>
        <dbReference type="Proteomes" id="UP000076023"/>
    </source>
</evidence>
<comment type="caution">
    <text evidence="3">The sequence shown here is derived from an EMBL/GenBank/DDBJ whole genome shotgun (WGS) entry which is preliminary data.</text>
</comment>
<dbReference type="STRING" id="690879.TSACC_3459"/>
<sequence>MKWLQENPFLAGITAFTIVGAGAFAFLLSQALTRSQEATEAYNQAITKLHGLQERVPFPSVENLEKSKAQTEQYKEQLLSLRKKLAAMEAPLDMSVNPQRFQDDLRASVNEVADKAKQAGVGLPTDFYLGFSQYANSLPSEQAAPFLARQLTVIKQLVLRLIDFRVQSIDGLVRAPLIQEGNNAPSQQAAAANQKKGGNNGPATPVKVLERSPFDISFTSEQSKFRVAFNSLLNDNQFLIIRSVNVENTNQAGPPVAQAEATPNTAYTPTTTETAKKDLNVVLGRELVRVSLHLEMIDFADPTPEKASK</sequence>